<dbReference type="EMBL" id="LGRX02006795">
    <property type="protein sequence ID" value="KAK3276057.1"/>
    <property type="molecule type" value="Genomic_DNA"/>
</dbReference>
<dbReference type="Pfam" id="PF01693">
    <property type="entry name" value="Cauli_VI"/>
    <property type="match status" value="1"/>
</dbReference>
<feature type="region of interest" description="Disordered" evidence="1">
    <location>
        <begin position="472"/>
        <end position="497"/>
    </location>
</feature>
<evidence type="ECO:0000259" key="2">
    <source>
        <dbReference type="Pfam" id="PF01693"/>
    </source>
</evidence>
<name>A0AAE0GDL7_9CHLO</name>
<dbReference type="InterPro" id="IPR009027">
    <property type="entry name" value="Ribosomal_bL9/RNase_H1_N"/>
</dbReference>
<evidence type="ECO:0000313" key="5">
    <source>
        <dbReference type="Proteomes" id="UP001190700"/>
    </source>
</evidence>
<dbReference type="SUPFAM" id="SSF55658">
    <property type="entry name" value="L9 N-domain-like"/>
    <property type="match status" value="1"/>
</dbReference>
<evidence type="ECO:0000259" key="3">
    <source>
        <dbReference type="Pfam" id="PF18479"/>
    </source>
</evidence>
<evidence type="ECO:0000256" key="1">
    <source>
        <dbReference type="SAM" id="MobiDB-lite"/>
    </source>
</evidence>
<dbReference type="InterPro" id="IPR011320">
    <property type="entry name" value="RNase_H1_N"/>
</dbReference>
<feature type="compositionally biased region" description="Basic and acidic residues" evidence="1">
    <location>
        <begin position="267"/>
        <end position="281"/>
    </location>
</feature>
<dbReference type="Pfam" id="PF18479">
    <property type="entry name" value="PIN_11"/>
    <property type="match status" value="1"/>
</dbReference>
<comment type="caution">
    <text evidence="4">The sequence shown here is derived from an EMBL/GenBank/DDBJ whole genome shotgun (WGS) entry which is preliminary data.</text>
</comment>
<feature type="domain" description="ZNF451 PIN-like" evidence="3">
    <location>
        <begin position="513"/>
        <end position="624"/>
    </location>
</feature>
<keyword evidence="5" id="KW-1185">Reference proteome</keyword>
<organism evidence="4 5">
    <name type="scientific">Cymbomonas tetramitiformis</name>
    <dbReference type="NCBI Taxonomy" id="36881"/>
    <lineage>
        <taxon>Eukaryota</taxon>
        <taxon>Viridiplantae</taxon>
        <taxon>Chlorophyta</taxon>
        <taxon>Pyramimonadophyceae</taxon>
        <taxon>Pyramimonadales</taxon>
        <taxon>Pyramimonadaceae</taxon>
        <taxon>Cymbomonas</taxon>
    </lineage>
</organism>
<dbReference type="AlphaFoldDB" id="A0AAE0GDL7"/>
<feature type="region of interest" description="Disordered" evidence="1">
    <location>
        <begin position="249"/>
        <end position="281"/>
    </location>
</feature>
<dbReference type="Gene3D" id="3.40.970.10">
    <property type="entry name" value="Ribonuclease H1, N-terminal domain"/>
    <property type="match status" value="1"/>
</dbReference>
<proteinExistence type="predicted"/>
<dbReference type="InterPro" id="IPR041192">
    <property type="entry name" value="PIN_11"/>
</dbReference>
<feature type="domain" description="Ribonuclease H1 N-terminal" evidence="2">
    <location>
        <begin position="3"/>
        <end position="46"/>
    </location>
</feature>
<evidence type="ECO:0000313" key="4">
    <source>
        <dbReference type="EMBL" id="KAK3276057.1"/>
    </source>
</evidence>
<accession>A0AAE0GDL7</accession>
<protein>
    <submittedName>
        <fullName evidence="4">Uncharacterized protein</fullName>
    </submittedName>
</protein>
<dbReference type="Proteomes" id="UP001190700">
    <property type="component" value="Unassembled WGS sequence"/>
</dbReference>
<gene>
    <name evidence="4" type="ORF">CYMTET_15849</name>
</gene>
<dbReference type="InterPro" id="IPR037056">
    <property type="entry name" value="RNase_H1_N_sf"/>
</dbReference>
<sequence length="681" mass="74818">MGKCYAVARGARVGIFSTWNEASQYVTGYPGAVHKSFPSREQADRWLETFLETQLGSGAQLGTAQPPNLAATSCGSPLPTVERISHSERPITANEPLLADMRTLRFLQLQQQHQLQQLTQLGSGAQLGTAQPPTLAATSYASPLPIVERISHSERPMTACEPLLADMCTPHLLQLQQQQLLQQLTQLGSGAQLGTAQPPNLAATSYASPLPTVERISHSERPITANEPLLADMRTLRLLQLQQQQCTSSGALGQTRSGARAAAIDDDTFRRMSRGEETPDHLKKAGNVAITQDAKPVELSRGACVRVDDVCPVNSDADATTGTRTAPATLDSGADATKRISAAPAMSQCRDPLTMDGRRIRVTWPMVDAAPSEFSGVVRWLPQRATDGRKRTYEILFDDGDRRLTRLLGREYALEHRAAKHLFPRKRKKSHPAMHTQLEDFVTSFEPDDKRSAKSGLGGSFYGAARSVDEDRMGAHSPKHTGIPHKGSSPSKETPHQLKLKQWLEQLKAPSVKCVVLVDLDNWPSFFKKLTFEIPESISFGAFARHDLKSLMLKNVGKSVLSLVEKHRLLCIPANVGKDAADVRMIMTAQKVALLAPPAVTILLLSGDGIFKNAQAVLQDEGRQVFCACTNQHSEVKGLLEGICDTQIEERTWEQKSGWGKQQKRRQTWESWGSWGSWGWS</sequence>
<reference evidence="4 5" key="1">
    <citation type="journal article" date="2015" name="Genome Biol. Evol.">
        <title>Comparative Genomics of a Bacterivorous Green Alga Reveals Evolutionary Causalities and Consequences of Phago-Mixotrophic Mode of Nutrition.</title>
        <authorList>
            <person name="Burns J.A."/>
            <person name="Paasch A."/>
            <person name="Narechania A."/>
            <person name="Kim E."/>
        </authorList>
    </citation>
    <scope>NUCLEOTIDE SEQUENCE [LARGE SCALE GENOMIC DNA]</scope>
    <source>
        <strain evidence="4 5">PLY_AMNH</strain>
    </source>
</reference>